<evidence type="ECO:0000256" key="1">
    <source>
        <dbReference type="SAM" id="MobiDB-lite"/>
    </source>
</evidence>
<organism evidence="2">
    <name type="scientific">Alexandrium catenella</name>
    <name type="common">Red tide dinoflagellate</name>
    <name type="synonym">Gonyaulax catenella</name>
    <dbReference type="NCBI Taxonomy" id="2925"/>
    <lineage>
        <taxon>Eukaryota</taxon>
        <taxon>Sar</taxon>
        <taxon>Alveolata</taxon>
        <taxon>Dinophyceae</taxon>
        <taxon>Gonyaulacales</taxon>
        <taxon>Pyrocystaceae</taxon>
        <taxon>Alexandrium</taxon>
    </lineage>
</organism>
<accession>A0A7S1LJI1</accession>
<name>A0A7S1LJI1_ALECA</name>
<sequence>MAPEPGKCQATFEQYAREHGQAGFDMGEYATCAVGGGRTTSMAVTGPGIVKVAPLIRVVLALFPKGKPLVRSTLPALRLATTTFHLFGPGGVGTWVDNLAAGIVTAMNRLRRLRNPARWAQAVCRPSLSEQAILKELLDLLEDETADSQSPSPHTPSTKTARSPTPSTQDTPTATKVIAHEPILDAALSEPPCLPGTLRGIAATRREAGQPGVKKPAAAHCRTMHLETPENHRPMAHGGGQLFATKAKDKTYICIRDGQSKKKALLIEVSERQHAEHRKLCLELFRYACKVSSVKEDLRLERDRLLNA</sequence>
<reference evidence="2" key="1">
    <citation type="submission" date="2021-01" db="EMBL/GenBank/DDBJ databases">
        <authorList>
            <person name="Corre E."/>
            <person name="Pelletier E."/>
            <person name="Niang G."/>
            <person name="Scheremetjew M."/>
            <person name="Finn R."/>
            <person name="Kale V."/>
            <person name="Holt S."/>
            <person name="Cochrane G."/>
            <person name="Meng A."/>
            <person name="Brown T."/>
            <person name="Cohen L."/>
        </authorList>
    </citation>
    <scope>NUCLEOTIDE SEQUENCE</scope>
    <source>
        <strain evidence="2">OF101</strain>
    </source>
</reference>
<evidence type="ECO:0000313" key="2">
    <source>
        <dbReference type="EMBL" id="CAD9106189.1"/>
    </source>
</evidence>
<dbReference type="AlphaFoldDB" id="A0A7S1LJI1"/>
<feature type="region of interest" description="Disordered" evidence="1">
    <location>
        <begin position="144"/>
        <end position="173"/>
    </location>
</feature>
<proteinExistence type="predicted"/>
<protein>
    <submittedName>
        <fullName evidence="2">Uncharacterized protein</fullName>
    </submittedName>
</protein>
<dbReference type="EMBL" id="HBGE01016756">
    <property type="protein sequence ID" value="CAD9106189.1"/>
    <property type="molecule type" value="Transcribed_RNA"/>
</dbReference>
<feature type="compositionally biased region" description="Polar residues" evidence="1">
    <location>
        <begin position="147"/>
        <end position="173"/>
    </location>
</feature>
<gene>
    <name evidence="2" type="ORF">ACAT0790_LOCUS9956</name>
</gene>